<comment type="subcellular location">
    <subcellularLocation>
        <location evidence="1">Periplasm</location>
    </subcellularLocation>
</comment>
<evidence type="ECO:0000256" key="3">
    <source>
        <dbReference type="ARBA" id="ARBA00022729"/>
    </source>
</evidence>
<accession>A0A158K2W8</accession>
<feature type="signal peptide" evidence="4">
    <location>
        <begin position="1"/>
        <end position="27"/>
    </location>
</feature>
<evidence type="ECO:0000256" key="1">
    <source>
        <dbReference type="ARBA" id="ARBA00004418"/>
    </source>
</evidence>
<evidence type="ECO:0000259" key="5">
    <source>
        <dbReference type="SMART" id="SM00062"/>
    </source>
</evidence>
<dbReference type="InterPro" id="IPR015168">
    <property type="entry name" value="SsuA/THI5"/>
</dbReference>
<dbReference type="RefSeq" id="WP_200819062.1">
    <property type="nucleotide sequence ID" value="NZ_FCNZ02000025.1"/>
</dbReference>
<evidence type="ECO:0000256" key="4">
    <source>
        <dbReference type="SAM" id="SignalP"/>
    </source>
</evidence>
<dbReference type="PANTHER" id="PTHR30024">
    <property type="entry name" value="ALIPHATIC SULFONATES-BINDING PROTEIN-RELATED"/>
    <property type="match status" value="1"/>
</dbReference>
<dbReference type="SMART" id="SM00062">
    <property type="entry name" value="PBPb"/>
    <property type="match status" value="1"/>
</dbReference>
<dbReference type="STRING" id="326475.AWB66_05078"/>
<dbReference type="InterPro" id="IPR001638">
    <property type="entry name" value="Solute-binding_3/MltF_N"/>
</dbReference>
<name>A0A158K2W8_9BURK</name>
<dbReference type="InterPro" id="IPR006311">
    <property type="entry name" value="TAT_signal"/>
</dbReference>
<evidence type="ECO:0000256" key="2">
    <source>
        <dbReference type="ARBA" id="ARBA00010742"/>
    </source>
</evidence>
<dbReference type="PANTHER" id="PTHR30024:SF47">
    <property type="entry name" value="TAURINE-BINDING PERIPLASMIC PROTEIN"/>
    <property type="match status" value="1"/>
</dbReference>
<protein>
    <submittedName>
        <fullName evidence="6">Aliphatic sulfonate ABC transporter periplasmic ligand-binding protein</fullName>
    </submittedName>
</protein>
<evidence type="ECO:0000313" key="6">
    <source>
        <dbReference type="EMBL" id="SAL74860.1"/>
    </source>
</evidence>
<sequence>MNLRRRTFMLASAGAAAGLALSRVAAAADNVINYGGSAWLGHYPAYIAIKSGLFAANGLDVKWQSFGTSSARLSALLSGNIDIAGTGIVSALALMARGSKHFAVAGAAEDFGKVEGLFAADDIRSVQALKGKKIGVTFASSSHLLVLDLLAGAGLDPERDVSLLNVPAPELTSALKGRQIDAAAVWTPYFSKVRAMPDMKLLADDTSFSLYKQFGVTPGPDVLVVRRAFGSKSPEQVRKFLTAYFQASVMLRDKPAEAAKYLTELTGLPLPDQIATIKEASWYDHAQQQSLLQPSSKFMTGLQKLSDLLVTHKQLDKSPSVRDWIDTSYL</sequence>
<dbReference type="GO" id="GO:0042597">
    <property type="term" value="C:periplasmic space"/>
    <property type="evidence" value="ECO:0007669"/>
    <property type="project" value="UniProtKB-SubCell"/>
</dbReference>
<dbReference type="AlphaFoldDB" id="A0A158K2W8"/>
<dbReference type="PROSITE" id="PS51318">
    <property type="entry name" value="TAT"/>
    <property type="match status" value="1"/>
</dbReference>
<dbReference type="EMBL" id="FCNZ02000025">
    <property type="protein sequence ID" value="SAL74860.1"/>
    <property type="molecule type" value="Genomic_DNA"/>
</dbReference>
<feature type="chain" id="PRO_5011109217" evidence="4">
    <location>
        <begin position="28"/>
        <end position="330"/>
    </location>
</feature>
<dbReference type="Pfam" id="PF09084">
    <property type="entry name" value="NMT1"/>
    <property type="match status" value="1"/>
</dbReference>
<dbReference type="Proteomes" id="UP000054717">
    <property type="component" value="Unassembled WGS sequence"/>
</dbReference>
<proteinExistence type="inferred from homology"/>
<comment type="similarity">
    <text evidence="2">Belongs to the bacterial solute-binding protein SsuA/TauA family.</text>
</comment>
<feature type="domain" description="Solute-binding protein family 3/N-terminal" evidence="5">
    <location>
        <begin position="44"/>
        <end position="265"/>
    </location>
</feature>
<keyword evidence="3 4" id="KW-0732">Signal</keyword>
<dbReference type="SUPFAM" id="SSF53850">
    <property type="entry name" value="Periplasmic binding protein-like II"/>
    <property type="match status" value="1"/>
</dbReference>
<reference evidence="6" key="1">
    <citation type="submission" date="2016-01" db="EMBL/GenBank/DDBJ databases">
        <authorList>
            <person name="Peeters Charlotte."/>
        </authorList>
    </citation>
    <scope>NUCLEOTIDE SEQUENCE</scope>
    <source>
        <strain evidence="6">LMG 22936</strain>
    </source>
</reference>
<keyword evidence="7" id="KW-1185">Reference proteome</keyword>
<dbReference type="Gene3D" id="3.40.190.10">
    <property type="entry name" value="Periplasmic binding protein-like II"/>
    <property type="match status" value="3"/>
</dbReference>
<dbReference type="GO" id="GO:0042918">
    <property type="term" value="P:alkanesulfonate transmembrane transport"/>
    <property type="evidence" value="ECO:0007669"/>
    <property type="project" value="TreeGrafter"/>
</dbReference>
<evidence type="ECO:0000313" key="7">
    <source>
        <dbReference type="Proteomes" id="UP000054717"/>
    </source>
</evidence>
<gene>
    <name evidence="6" type="ORF">AWB66_05078</name>
</gene>
<comment type="caution">
    <text evidence="6">The sequence shown here is derived from an EMBL/GenBank/DDBJ whole genome shotgun (WGS) entry which is preliminary data.</text>
</comment>
<organism evidence="6 7">
    <name type="scientific">Caballeronia telluris</name>
    <dbReference type="NCBI Taxonomy" id="326475"/>
    <lineage>
        <taxon>Bacteria</taxon>
        <taxon>Pseudomonadati</taxon>
        <taxon>Pseudomonadota</taxon>
        <taxon>Betaproteobacteria</taxon>
        <taxon>Burkholderiales</taxon>
        <taxon>Burkholderiaceae</taxon>
        <taxon>Caballeronia</taxon>
    </lineage>
</organism>